<keyword evidence="9" id="KW-0325">Glycoprotein</keyword>
<evidence type="ECO:0000256" key="9">
    <source>
        <dbReference type="ARBA" id="ARBA00023180"/>
    </source>
</evidence>
<dbReference type="SMART" id="SM00768">
    <property type="entry name" value="X8"/>
    <property type="match status" value="1"/>
</dbReference>
<evidence type="ECO:0000256" key="13">
    <source>
        <dbReference type="SAM" id="MobiDB-lite"/>
    </source>
</evidence>
<evidence type="ECO:0000256" key="1">
    <source>
        <dbReference type="ARBA" id="ARBA00004609"/>
    </source>
</evidence>
<feature type="signal peptide" evidence="12">
    <location>
        <begin position="1"/>
        <end position="17"/>
    </location>
</feature>
<evidence type="ECO:0000256" key="3">
    <source>
        <dbReference type="ARBA" id="ARBA00022475"/>
    </source>
</evidence>
<evidence type="ECO:0000313" key="16">
    <source>
        <dbReference type="EMBL" id="PYH88155.1"/>
    </source>
</evidence>
<dbReference type="EC" id="2.4.1.-" evidence="12"/>
<name>A0A319CS58_9EURO</name>
<feature type="domain" description="X8" evidence="15">
    <location>
        <begin position="376"/>
        <end position="464"/>
    </location>
</feature>
<evidence type="ECO:0000259" key="15">
    <source>
        <dbReference type="SMART" id="SM00768"/>
    </source>
</evidence>
<keyword evidence="5 12" id="KW-0808">Transferase</keyword>
<dbReference type="InterPro" id="IPR004886">
    <property type="entry name" value="Glucanosyltransferase"/>
</dbReference>
<sequence length="536" mass="57177">MKFSLAVGAALLGSALAVDIDPIVIKGSKFFYSSNNTQFYIRGVAYQEDYSSNSSSSTSYTDPLADVTTCERDIPILQEINTNVIRVYAVDPTKNHTACMNLLAEAGIYVISDLSDPTQSIDRDDPTWETSLYTRYTNVIDDLIQYNNTLGFFAGNEVSNTIDTTDASAFVKAAVRDMKSYIKAQGYRSVGVGYATNDDSDIRVNMADYFNCESEADGIDFWGYNIYSWCGDSTYSESGYKSRTEEFRNYSVPVFFSEYGCNSVTPRKFTEIQALYGDEMNGVWSGGIVYMYFQTDNDYGLVSAIDSTSVSKLTDFYYYSSEIRNATPSGTNKASYTATNTALQSCPTVNSDWQAVASPLPPTPNAELCDCMSAAAGCVVKDSLSSSKYADLFSVVCGYTSCAGIFHNGTTGAYGAYGMCTAKQQLNFALNKYWTEQDKEASACSFGGSATTTSTTSPTGTCKTLMSEAGTAGTGTVTSQPTGTSGSTASSSATATAVGSTAGAPRAASMMVTVGGVQVWGCGLAALVAGLGMVLL</sequence>
<comment type="subcellular location">
    <subcellularLocation>
        <location evidence="1 12">Cell membrane</location>
        <topology evidence="1 12">Lipid-anchor</topology>
        <topology evidence="1 12">GPI-anchor</topology>
    </subcellularLocation>
</comment>
<feature type="region of interest" description="Disordered" evidence="13">
    <location>
        <begin position="471"/>
        <end position="492"/>
    </location>
</feature>
<dbReference type="AlphaFoldDB" id="A0A319CS58"/>
<keyword evidence="14" id="KW-0812">Transmembrane</keyword>
<feature type="chain" id="PRO_5016194473" description="1,3-beta-glucanosyltransferase" evidence="12">
    <location>
        <begin position="18"/>
        <end position="536"/>
    </location>
</feature>
<dbReference type="PANTHER" id="PTHR31468:SF9">
    <property type="entry name" value="1,3-BETA-GLUCANOSYLTRANSFERASE"/>
    <property type="match status" value="1"/>
</dbReference>
<evidence type="ECO:0000256" key="14">
    <source>
        <dbReference type="SAM" id="Phobius"/>
    </source>
</evidence>
<dbReference type="GO" id="GO:0009277">
    <property type="term" value="C:fungal-type cell wall"/>
    <property type="evidence" value="ECO:0007669"/>
    <property type="project" value="UniProtKB-ARBA"/>
</dbReference>
<evidence type="ECO:0000256" key="6">
    <source>
        <dbReference type="ARBA" id="ARBA00022729"/>
    </source>
</evidence>
<keyword evidence="4 12" id="KW-0336">GPI-anchor</keyword>
<keyword evidence="17" id="KW-1185">Reference proteome</keyword>
<evidence type="ECO:0000256" key="5">
    <source>
        <dbReference type="ARBA" id="ARBA00022679"/>
    </source>
</evidence>
<dbReference type="GO" id="GO:0042124">
    <property type="term" value="F:1,3-beta-glucanosyltransferase activity"/>
    <property type="evidence" value="ECO:0007669"/>
    <property type="project" value="TreeGrafter"/>
</dbReference>
<evidence type="ECO:0000256" key="11">
    <source>
        <dbReference type="ARBA" id="ARBA00025026"/>
    </source>
</evidence>
<comment type="similarity">
    <text evidence="2 12">Belongs to the glycosyl hydrolase 72 family.</text>
</comment>
<dbReference type="OrthoDB" id="421038at2759"/>
<organism evidence="16 17">
    <name type="scientific">Aspergillus ellipticus CBS 707.79</name>
    <dbReference type="NCBI Taxonomy" id="1448320"/>
    <lineage>
        <taxon>Eukaryota</taxon>
        <taxon>Fungi</taxon>
        <taxon>Dikarya</taxon>
        <taxon>Ascomycota</taxon>
        <taxon>Pezizomycotina</taxon>
        <taxon>Eurotiomycetes</taxon>
        <taxon>Eurotiomycetidae</taxon>
        <taxon>Eurotiales</taxon>
        <taxon>Aspergillaceae</taxon>
        <taxon>Aspergillus</taxon>
        <taxon>Aspergillus subgen. Circumdati</taxon>
    </lineage>
</organism>
<dbReference type="Proteomes" id="UP000247810">
    <property type="component" value="Unassembled WGS sequence"/>
</dbReference>
<evidence type="ECO:0000256" key="4">
    <source>
        <dbReference type="ARBA" id="ARBA00022622"/>
    </source>
</evidence>
<feature type="transmembrane region" description="Helical" evidence="14">
    <location>
        <begin position="517"/>
        <end position="535"/>
    </location>
</feature>
<proteinExistence type="inferred from homology"/>
<dbReference type="Gene3D" id="1.20.58.1040">
    <property type="match status" value="1"/>
</dbReference>
<dbReference type="SUPFAM" id="SSF51445">
    <property type="entry name" value="(Trans)glycosidases"/>
    <property type="match status" value="1"/>
</dbReference>
<keyword evidence="14" id="KW-1133">Transmembrane helix</keyword>
<dbReference type="FunFam" id="1.20.58.1040:FF:000005">
    <property type="entry name" value="1,3-beta-glucanosyltransferase"/>
    <property type="match status" value="1"/>
</dbReference>
<keyword evidence="10 12" id="KW-0449">Lipoprotein</keyword>
<keyword evidence="3" id="KW-1003">Cell membrane</keyword>
<dbReference type="Pfam" id="PF07983">
    <property type="entry name" value="X8"/>
    <property type="match status" value="1"/>
</dbReference>
<reference evidence="16 17" key="1">
    <citation type="submission" date="2018-02" db="EMBL/GenBank/DDBJ databases">
        <title>The genomes of Aspergillus section Nigri reveals drivers in fungal speciation.</title>
        <authorList>
            <consortium name="DOE Joint Genome Institute"/>
            <person name="Vesth T.C."/>
            <person name="Nybo J."/>
            <person name="Theobald S."/>
            <person name="Brandl J."/>
            <person name="Frisvad J.C."/>
            <person name="Nielsen K.F."/>
            <person name="Lyhne E.K."/>
            <person name="Kogle M.E."/>
            <person name="Kuo A."/>
            <person name="Riley R."/>
            <person name="Clum A."/>
            <person name="Nolan M."/>
            <person name="Lipzen A."/>
            <person name="Salamov A."/>
            <person name="Henrissat B."/>
            <person name="Wiebenga A."/>
            <person name="De vries R.P."/>
            <person name="Grigoriev I.V."/>
            <person name="Mortensen U.H."/>
            <person name="Andersen M.R."/>
            <person name="Baker S.E."/>
        </authorList>
    </citation>
    <scope>NUCLEOTIDE SEQUENCE [LARGE SCALE GENOMIC DNA]</scope>
    <source>
        <strain evidence="16 17">CBS 707.79</strain>
    </source>
</reference>
<keyword evidence="7 12" id="KW-0472">Membrane</keyword>
<dbReference type="PANTHER" id="PTHR31468">
    <property type="entry name" value="1,3-BETA-GLUCANOSYLTRANSFERASE GAS1"/>
    <property type="match status" value="1"/>
</dbReference>
<protein>
    <recommendedName>
        <fullName evidence="12">1,3-beta-glucanosyltransferase</fullName>
        <ecNumber evidence="12">2.4.1.-</ecNumber>
    </recommendedName>
</protein>
<evidence type="ECO:0000256" key="2">
    <source>
        <dbReference type="ARBA" id="ARBA00007528"/>
    </source>
</evidence>
<dbReference type="GO" id="GO:0031982">
    <property type="term" value="C:vesicle"/>
    <property type="evidence" value="ECO:0007669"/>
    <property type="project" value="UniProtKB-ARBA"/>
</dbReference>
<feature type="compositionally biased region" description="Low complexity" evidence="13">
    <location>
        <begin position="474"/>
        <end position="492"/>
    </location>
</feature>
<dbReference type="GO" id="GO:0031505">
    <property type="term" value="P:fungal-type cell wall organization"/>
    <property type="evidence" value="ECO:0007669"/>
    <property type="project" value="TreeGrafter"/>
</dbReference>
<evidence type="ECO:0000256" key="8">
    <source>
        <dbReference type="ARBA" id="ARBA00023157"/>
    </source>
</evidence>
<dbReference type="GO" id="GO:0071970">
    <property type="term" value="P:fungal-type cell wall (1-&gt;3)-beta-D-glucan biosynthetic process"/>
    <property type="evidence" value="ECO:0007669"/>
    <property type="project" value="TreeGrafter"/>
</dbReference>
<dbReference type="GO" id="GO:0005886">
    <property type="term" value="C:plasma membrane"/>
    <property type="evidence" value="ECO:0007669"/>
    <property type="project" value="UniProtKB-SubCell"/>
</dbReference>
<dbReference type="STRING" id="1448320.A0A319CS58"/>
<accession>A0A319CS58</accession>
<dbReference type="GO" id="GO:0098552">
    <property type="term" value="C:side of membrane"/>
    <property type="evidence" value="ECO:0007669"/>
    <property type="project" value="UniProtKB-KW"/>
</dbReference>
<dbReference type="Gene3D" id="3.20.20.80">
    <property type="entry name" value="Glycosidases"/>
    <property type="match status" value="1"/>
</dbReference>
<evidence type="ECO:0000256" key="10">
    <source>
        <dbReference type="ARBA" id="ARBA00023288"/>
    </source>
</evidence>
<evidence type="ECO:0000313" key="17">
    <source>
        <dbReference type="Proteomes" id="UP000247810"/>
    </source>
</evidence>
<keyword evidence="8" id="KW-1015">Disulfide bond</keyword>
<dbReference type="FunFam" id="3.20.20.80:FF:000038">
    <property type="entry name" value="1,3-beta-glucanosyltransferase"/>
    <property type="match status" value="1"/>
</dbReference>
<dbReference type="Pfam" id="PF03198">
    <property type="entry name" value="Glyco_hydro_72"/>
    <property type="match status" value="1"/>
</dbReference>
<dbReference type="InterPro" id="IPR012946">
    <property type="entry name" value="X8"/>
</dbReference>
<gene>
    <name evidence="16" type="ORF">BO71DRAFT_147756</name>
</gene>
<keyword evidence="6 12" id="KW-0732">Signal</keyword>
<evidence type="ECO:0000256" key="12">
    <source>
        <dbReference type="RuleBase" id="RU361209"/>
    </source>
</evidence>
<evidence type="ECO:0000256" key="7">
    <source>
        <dbReference type="ARBA" id="ARBA00023136"/>
    </source>
</evidence>
<dbReference type="VEuPathDB" id="FungiDB:BO71DRAFT_147756"/>
<comment type="function">
    <text evidence="11">Splits internally a 1,3-beta-glucan molecule and transfers the newly generated reducing end (the donor) to the non-reducing end of another 1,3-beta-glucan molecule (the acceptor) forming a 1,3-beta linkage, resulting in the elongation of 1,3-beta-glucan chains in the cell wall. Involved in cell wall morphogenesis.</text>
</comment>
<dbReference type="EMBL" id="KZ826120">
    <property type="protein sequence ID" value="PYH88155.1"/>
    <property type="molecule type" value="Genomic_DNA"/>
</dbReference>
<dbReference type="InterPro" id="IPR017853">
    <property type="entry name" value="GH"/>
</dbReference>